<organism evidence="1 2">
    <name type="scientific">Irpex rosettiformis</name>
    <dbReference type="NCBI Taxonomy" id="378272"/>
    <lineage>
        <taxon>Eukaryota</taxon>
        <taxon>Fungi</taxon>
        <taxon>Dikarya</taxon>
        <taxon>Basidiomycota</taxon>
        <taxon>Agaricomycotina</taxon>
        <taxon>Agaricomycetes</taxon>
        <taxon>Polyporales</taxon>
        <taxon>Irpicaceae</taxon>
        <taxon>Irpex</taxon>
    </lineage>
</organism>
<accession>A0ACB8UID2</accession>
<protein>
    <submittedName>
        <fullName evidence="1">Extradiol ring-cleavage dioxygenase class III enzyme subunit B</fullName>
    </submittedName>
</protein>
<dbReference type="EMBL" id="MU274901">
    <property type="protein sequence ID" value="KAI0093941.1"/>
    <property type="molecule type" value="Genomic_DNA"/>
</dbReference>
<dbReference type="Proteomes" id="UP001055072">
    <property type="component" value="Unassembled WGS sequence"/>
</dbReference>
<reference evidence="1" key="1">
    <citation type="journal article" date="2021" name="Environ. Microbiol.">
        <title>Gene family expansions and transcriptome signatures uncover fungal adaptations to wood decay.</title>
        <authorList>
            <person name="Hage H."/>
            <person name="Miyauchi S."/>
            <person name="Viragh M."/>
            <person name="Drula E."/>
            <person name="Min B."/>
            <person name="Chaduli D."/>
            <person name="Navarro D."/>
            <person name="Favel A."/>
            <person name="Norest M."/>
            <person name="Lesage-Meessen L."/>
            <person name="Balint B."/>
            <person name="Merenyi Z."/>
            <person name="de Eugenio L."/>
            <person name="Morin E."/>
            <person name="Martinez A.T."/>
            <person name="Baldrian P."/>
            <person name="Stursova M."/>
            <person name="Martinez M.J."/>
            <person name="Novotny C."/>
            <person name="Magnuson J.K."/>
            <person name="Spatafora J.W."/>
            <person name="Maurice S."/>
            <person name="Pangilinan J."/>
            <person name="Andreopoulos W."/>
            <person name="LaButti K."/>
            <person name="Hundley H."/>
            <person name="Na H."/>
            <person name="Kuo A."/>
            <person name="Barry K."/>
            <person name="Lipzen A."/>
            <person name="Henrissat B."/>
            <person name="Riley R."/>
            <person name="Ahrendt S."/>
            <person name="Nagy L.G."/>
            <person name="Grigoriev I.V."/>
            <person name="Martin F."/>
            <person name="Rosso M.N."/>
        </authorList>
    </citation>
    <scope>NUCLEOTIDE SEQUENCE</scope>
    <source>
        <strain evidence="1">CBS 384.51</strain>
    </source>
</reference>
<keyword evidence="1" id="KW-0560">Oxidoreductase</keyword>
<keyword evidence="1" id="KW-0223">Dioxygenase</keyword>
<sequence>MSTASYLGPRTQEEWNKALDSLPEHPSKIPVFFFGHGSPMLAMSDDARSSGFGEATLRYNGPNGPNARFLKDFGPALLKKYNPKAIVVFSAHWDTRGERLVSDYGDENPLYYDYYGFSPDLYRLKFKSRGDSAISQRVVQLFKEFGMRARTTTKLEARGLDGLHKHSPGFDHGVFVPFRIMFGEEFTKVPIVEVSMDSTLDPEDNWRIGQAIKKLREEQILVISGGLTIHNLRDFPSFAEETAGQHYKEFDKAVLQAASEQDAALRKERLKALTRHFAFRAAHPREDHFVPIYVAAGAGEDGTVKIINGLYGQPTIAFGL</sequence>
<evidence type="ECO:0000313" key="2">
    <source>
        <dbReference type="Proteomes" id="UP001055072"/>
    </source>
</evidence>
<keyword evidence="2" id="KW-1185">Reference proteome</keyword>
<comment type="caution">
    <text evidence="1">The sequence shown here is derived from an EMBL/GenBank/DDBJ whole genome shotgun (WGS) entry which is preliminary data.</text>
</comment>
<gene>
    <name evidence="1" type="ORF">BDY19DRAFT_919741</name>
</gene>
<proteinExistence type="predicted"/>
<name>A0ACB8UID2_9APHY</name>
<evidence type="ECO:0000313" key="1">
    <source>
        <dbReference type="EMBL" id="KAI0093941.1"/>
    </source>
</evidence>